<dbReference type="Gene3D" id="2.60.40.10">
    <property type="entry name" value="Immunoglobulins"/>
    <property type="match status" value="1"/>
</dbReference>
<dbReference type="InterPro" id="IPR052387">
    <property type="entry name" value="Fibrocystin"/>
</dbReference>
<dbReference type="PANTHER" id="PTHR46769:SF2">
    <property type="entry name" value="FIBROCYSTIN-L ISOFORM 2 PRECURSOR-RELATED"/>
    <property type="match status" value="1"/>
</dbReference>
<evidence type="ECO:0000313" key="5">
    <source>
        <dbReference type="Proteomes" id="UP000663852"/>
    </source>
</evidence>
<dbReference type="Pfam" id="PF01833">
    <property type="entry name" value="TIG"/>
    <property type="match status" value="1"/>
</dbReference>
<name>A0A815W327_ADIRI</name>
<dbReference type="PANTHER" id="PTHR46769">
    <property type="entry name" value="POLYCYSTIC KIDNEY AND HEPATIC DISEASE 1 (AUTOSOMAL RECESSIVE)-LIKE 1"/>
    <property type="match status" value="1"/>
</dbReference>
<dbReference type="Proteomes" id="UP000663852">
    <property type="component" value="Unassembled WGS sequence"/>
</dbReference>
<evidence type="ECO:0000313" key="4">
    <source>
        <dbReference type="EMBL" id="CAF1535698.1"/>
    </source>
</evidence>
<evidence type="ECO:0000256" key="2">
    <source>
        <dbReference type="SAM" id="MobiDB-lite"/>
    </source>
</evidence>
<dbReference type="EMBL" id="CAJNOJ010000956">
    <property type="protein sequence ID" value="CAF1535698.1"/>
    <property type="molecule type" value="Genomic_DNA"/>
</dbReference>
<comment type="caution">
    <text evidence="4">The sequence shown here is derived from an EMBL/GenBank/DDBJ whole genome shotgun (WGS) entry which is preliminary data.</text>
</comment>
<reference evidence="4" key="1">
    <citation type="submission" date="2021-02" db="EMBL/GenBank/DDBJ databases">
        <authorList>
            <person name="Nowell W R."/>
        </authorList>
    </citation>
    <scope>NUCLEOTIDE SEQUENCE</scope>
</reference>
<dbReference type="InterPro" id="IPR002909">
    <property type="entry name" value="IPT_dom"/>
</dbReference>
<feature type="non-terminal residue" evidence="4">
    <location>
        <position position="242"/>
    </location>
</feature>
<feature type="region of interest" description="Disordered" evidence="2">
    <location>
        <begin position="22"/>
        <end position="49"/>
    </location>
</feature>
<sequence length="242" mass="27742">MEKRTVLAWLKRVFHREPHNYKVKQRKKDARRPCQSPKSTRRRRPGASYGYEDFNNSCNYGNYHDGNTNRSPLVTDFTVLFNISVSTTIIYYVTTRRNGNRGENRGGTNGGTELWIRGGGFVPNAFTGLSVSSTNYEVKLVNYYTIYDCDVDANEITDTRLLCYTVAMPEGTYLARVYVNDNLISLDQYTRQDDAKFLSLQGYTPMVTSVSSTTGLPQRLVTIRGDFRTNCFLRDTAYCRQE</sequence>
<dbReference type="InterPro" id="IPR013783">
    <property type="entry name" value="Ig-like_fold"/>
</dbReference>
<evidence type="ECO:0000256" key="1">
    <source>
        <dbReference type="ARBA" id="ARBA00022729"/>
    </source>
</evidence>
<gene>
    <name evidence="4" type="ORF">EDS130_LOCUS44927</name>
</gene>
<keyword evidence="1" id="KW-0732">Signal</keyword>
<feature type="domain" description="IPT/TIG" evidence="3">
    <location>
        <begin position="105"/>
        <end position="189"/>
    </location>
</feature>
<proteinExistence type="predicted"/>
<dbReference type="OrthoDB" id="6147181at2759"/>
<protein>
    <recommendedName>
        <fullName evidence="3">IPT/TIG domain-containing protein</fullName>
    </recommendedName>
</protein>
<dbReference type="AlphaFoldDB" id="A0A815W327"/>
<organism evidence="4 5">
    <name type="scientific">Adineta ricciae</name>
    <name type="common">Rotifer</name>
    <dbReference type="NCBI Taxonomy" id="249248"/>
    <lineage>
        <taxon>Eukaryota</taxon>
        <taxon>Metazoa</taxon>
        <taxon>Spiralia</taxon>
        <taxon>Gnathifera</taxon>
        <taxon>Rotifera</taxon>
        <taxon>Eurotatoria</taxon>
        <taxon>Bdelloidea</taxon>
        <taxon>Adinetida</taxon>
        <taxon>Adinetidae</taxon>
        <taxon>Adineta</taxon>
    </lineage>
</organism>
<evidence type="ECO:0000259" key="3">
    <source>
        <dbReference type="Pfam" id="PF01833"/>
    </source>
</evidence>
<accession>A0A815W327</accession>